<evidence type="ECO:0000313" key="3">
    <source>
        <dbReference type="Proteomes" id="UP000583387"/>
    </source>
</evidence>
<protein>
    <submittedName>
        <fullName evidence="2">Protease synthase and sporulation protein PAI 2</fullName>
    </submittedName>
</protein>
<dbReference type="Gene3D" id="2.30.110.10">
    <property type="entry name" value="Electron Transport, Fmn-binding Protein, Chain A"/>
    <property type="match status" value="1"/>
</dbReference>
<organism evidence="2 3">
    <name type="scientific">Zestomonas carbonaria</name>
    <dbReference type="NCBI Taxonomy" id="2762745"/>
    <lineage>
        <taxon>Bacteria</taxon>
        <taxon>Pseudomonadati</taxon>
        <taxon>Pseudomonadota</taxon>
        <taxon>Gammaproteobacteria</taxon>
        <taxon>Pseudomonadales</taxon>
        <taxon>Pseudomonadaceae</taxon>
        <taxon>Zestomonas</taxon>
    </lineage>
</organism>
<dbReference type="GO" id="GO:0006508">
    <property type="term" value="P:proteolysis"/>
    <property type="evidence" value="ECO:0007669"/>
    <property type="project" value="UniProtKB-KW"/>
</dbReference>
<dbReference type="Pfam" id="PF04299">
    <property type="entry name" value="FMN_bind_2"/>
    <property type="match status" value="1"/>
</dbReference>
<dbReference type="SUPFAM" id="SSF50475">
    <property type="entry name" value="FMN-binding split barrel"/>
    <property type="match status" value="1"/>
</dbReference>
<comment type="caution">
    <text evidence="2">The sequence shown here is derived from an EMBL/GenBank/DDBJ whole genome shotgun (WGS) entry which is preliminary data.</text>
</comment>
<dbReference type="InterPro" id="IPR007396">
    <property type="entry name" value="TR_PAI2-type"/>
</dbReference>
<sequence length="209" mass="23375">MYIPRAFAETDLARLHEQIERTPLAILVSQGADGLQASHLPLLLERGEGERGTLYGHFARGNPQWRALADGGEVLLVFPGDEGYVSPGFYPGKGEHGRVVPTWNYVAVHAYGRVEVFDDRERLLALVSRLSQHHEQDRALPWAVSDAPADYIAGMLRAIVGFAIPIERLEGKWKLSQNKDERDRAGVRQGLAESPRDSERRLARQMAED</sequence>
<dbReference type="EMBL" id="CAJFCI010000030">
    <property type="protein sequence ID" value="CAD5107144.1"/>
    <property type="molecule type" value="Genomic_DNA"/>
</dbReference>
<proteinExistence type="predicted"/>
<dbReference type="PANTHER" id="PTHR35802">
    <property type="entry name" value="PROTEASE SYNTHASE AND SPORULATION PROTEIN PAI 2"/>
    <property type="match status" value="1"/>
</dbReference>
<feature type="region of interest" description="Disordered" evidence="1">
    <location>
        <begin position="177"/>
        <end position="209"/>
    </location>
</feature>
<gene>
    <name evidence="2" type="primary">paiB</name>
    <name evidence="2" type="ORF">PSEWESI4_01415</name>
</gene>
<dbReference type="RefSeq" id="WP_187670493.1">
    <property type="nucleotide sequence ID" value="NZ_CAJFCI010000030.1"/>
</dbReference>
<dbReference type="GO" id="GO:0008233">
    <property type="term" value="F:peptidase activity"/>
    <property type="evidence" value="ECO:0007669"/>
    <property type="project" value="UniProtKB-KW"/>
</dbReference>
<evidence type="ECO:0000256" key="1">
    <source>
        <dbReference type="SAM" id="MobiDB-lite"/>
    </source>
</evidence>
<feature type="compositionally biased region" description="Basic and acidic residues" evidence="1">
    <location>
        <begin position="194"/>
        <end position="209"/>
    </location>
</feature>
<dbReference type="AlphaFoldDB" id="A0A7U7ELD4"/>
<keyword evidence="2" id="KW-0645">Protease</keyword>
<accession>A0A7U7ELD4</accession>
<dbReference type="PANTHER" id="PTHR35802:SF1">
    <property type="entry name" value="PROTEASE SYNTHASE AND SPORULATION PROTEIN PAI 2"/>
    <property type="match status" value="1"/>
</dbReference>
<reference evidence="2 3" key="1">
    <citation type="submission" date="2020-08" db="EMBL/GenBank/DDBJ databases">
        <authorList>
            <person name="Criscuolo A."/>
        </authorList>
    </citation>
    <scope>NUCLEOTIDE SEQUENCE [LARGE SCALE GENOMIC DNA]</scope>
    <source>
        <strain evidence="2">CIP111764</strain>
    </source>
</reference>
<evidence type="ECO:0000313" key="2">
    <source>
        <dbReference type="EMBL" id="CAD5107144.1"/>
    </source>
</evidence>
<name>A0A7U7ELD4_9GAMM</name>
<dbReference type="InterPro" id="IPR012349">
    <property type="entry name" value="Split_barrel_FMN-bd"/>
</dbReference>
<feature type="compositionally biased region" description="Basic and acidic residues" evidence="1">
    <location>
        <begin position="177"/>
        <end position="186"/>
    </location>
</feature>
<dbReference type="Proteomes" id="UP000583387">
    <property type="component" value="Unassembled WGS sequence"/>
</dbReference>
<keyword evidence="2" id="KW-0378">Hydrolase</keyword>
<keyword evidence="3" id="KW-1185">Reference proteome</keyword>
<dbReference type="PIRSF" id="PIRSF010372">
    <property type="entry name" value="PaiB"/>
    <property type="match status" value="1"/>
</dbReference>